<evidence type="ECO:0000256" key="1">
    <source>
        <dbReference type="SAM" id="MobiDB-lite"/>
    </source>
</evidence>
<feature type="compositionally biased region" description="Pro residues" evidence="1">
    <location>
        <begin position="561"/>
        <end position="570"/>
    </location>
</feature>
<sequence>MRKRGLVSLRIPLKIVARVLQDDMQSHSSSPSTSTLIPRVPIVAMAVTPNNNNGNTSFDGVRRSIRIRMPRRVPCVSVSVQSSVNSACDDISVSRSSRTRTKTSSSPVIGSTVLPTLSRATRANPAVVTTKLISLNPAKSGSGTIRSKSNHPLVPSPSETKSRKKTKPSATPSPSATAGTKRRRECDLPDHEFAPSSPTPDLRTPRQIRYSKRQRLLTSSSPLPRAPLTRRPQQLSSSAMFAMNALFFLPVLKAKAIASQSSLDVPDTVSLDHSHLGKLPQSADSDKHVHESVAQPASELEILSERAHIPTHEELYPIQVSSVSSSSPLSGDYSPAASALSHQEIGAASSIDTVQWHSTEESHYASSVHVAAPSPFETYPTGPSLNVTSLIVPHTNAANARPLYPLPEKPSRKAIRERKRDACDVNIWKIACQERIHTVIRRFGPNVFRAVLDKETQAFKRAPPPEFRLYTPATYSRAVDGDGDALMDIDSEELFTSDDEDEDEDDDLDLDEDEEVNLPGTGQLNAGAYFSGSQPQEDHLSGAPSPRPTGFSNRTEGQPMQAPPEPPAPTPGAAAPTAQLPVVELPNPLPQLPCLTSLRVSVEQFPILTPEGRSYMGRGTPIDRQRRMDWGEPMVACTLPALVPEHEHACQGARAPASHFNVNVNIGMHMGMGMDMYGGMPPPFAQYPEPAPSSPMLSAYPTPPMTFPTYTPSAPDCTAWLDPALRPPAPAMAIASSSFGPVPSPDCANTGAVASGSQSPRLRLAQQLPAVPPRRGRRVRRAAVRCGYQLGLPRANAGVAGEHAQSCPGLSRLEGGCACVG</sequence>
<protein>
    <submittedName>
        <fullName evidence="2">Uncharacterized protein</fullName>
    </submittedName>
</protein>
<evidence type="ECO:0000313" key="2">
    <source>
        <dbReference type="EMBL" id="OBZ72167.1"/>
    </source>
</evidence>
<dbReference type="Proteomes" id="UP000092993">
    <property type="component" value="Unassembled WGS sequence"/>
</dbReference>
<organism evidence="2 3">
    <name type="scientific">Grifola frondosa</name>
    <name type="common">Maitake</name>
    <name type="synonym">Polyporus frondosus</name>
    <dbReference type="NCBI Taxonomy" id="5627"/>
    <lineage>
        <taxon>Eukaryota</taxon>
        <taxon>Fungi</taxon>
        <taxon>Dikarya</taxon>
        <taxon>Basidiomycota</taxon>
        <taxon>Agaricomycotina</taxon>
        <taxon>Agaricomycetes</taxon>
        <taxon>Polyporales</taxon>
        <taxon>Grifolaceae</taxon>
        <taxon>Grifola</taxon>
    </lineage>
</organism>
<feature type="compositionally biased region" description="Basic and acidic residues" evidence="1">
    <location>
        <begin position="184"/>
        <end position="193"/>
    </location>
</feature>
<dbReference type="AlphaFoldDB" id="A0A1C7M6P0"/>
<accession>A0A1C7M6P0</accession>
<proteinExistence type="predicted"/>
<comment type="caution">
    <text evidence="2">The sequence shown here is derived from an EMBL/GenBank/DDBJ whole genome shotgun (WGS) entry which is preliminary data.</text>
</comment>
<evidence type="ECO:0000313" key="3">
    <source>
        <dbReference type="Proteomes" id="UP000092993"/>
    </source>
</evidence>
<feature type="compositionally biased region" description="Polar residues" evidence="1">
    <location>
        <begin position="168"/>
        <end position="178"/>
    </location>
</feature>
<reference evidence="2 3" key="1">
    <citation type="submission" date="2016-03" db="EMBL/GenBank/DDBJ databases">
        <title>Whole genome sequencing of Grifola frondosa 9006-11.</title>
        <authorList>
            <person name="Min B."/>
            <person name="Park H."/>
            <person name="Kim J.-G."/>
            <person name="Cho H."/>
            <person name="Oh Y.-L."/>
            <person name="Kong W.-S."/>
            <person name="Choi I.-G."/>
        </authorList>
    </citation>
    <scope>NUCLEOTIDE SEQUENCE [LARGE SCALE GENOMIC DNA]</scope>
    <source>
        <strain evidence="2 3">9006-11</strain>
    </source>
</reference>
<gene>
    <name evidence="2" type="ORF">A0H81_07367</name>
</gene>
<feature type="compositionally biased region" description="Acidic residues" evidence="1">
    <location>
        <begin position="493"/>
        <end position="516"/>
    </location>
</feature>
<dbReference type="OrthoDB" id="2804726at2759"/>
<keyword evidence="3" id="KW-1185">Reference proteome</keyword>
<dbReference type="STRING" id="5627.A0A1C7M6P0"/>
<feature type="region of interest" description="Disordered" evidence="1">
    <location>
        <begin position="137"/>
        <end position="207"/>
    </location>
</feature>
<feature type="compositionally biased region" description="Polar residues" evidence="1">
    <location>
        <begin position="137"/>
        <end position="147"/>
    </location>
</feature>
<name>A0A1C7M6P0_GRIFR</name>
<feature type="region of interest" description="Disordered" evidence="1">
    <location>
        <begin position="87"/>
        <end position="109"/>
    </location>
</feature>
<feature type="region of interest" description="Disordered" evidence="1">
    <location>
        <begin position="493"/>
        <end position="575"/>
    </location>
</feature>
<dbReference type="EMBL" id="LUGG01000009">
    <property type="protein sequence ID" value="OBZ72167.1"/>
    <property type="molecule type" value="Genomic_DNA"/>
</dbReference>